<keyword evidence="2" id="KW-1185">Reference proteome</keyword>
<protein>
    <submittedName>
        <fullName evidence="1">Uncharacterized protein</fullName>
    </submittedName>
</protein>
<proteinExistence type="predicted"/>
<evidence type="ECO:0000313" key="1">
    <source>
        <dbReference type="EMBL" id="KAI6654990.1"/>
    </source>
</evidence>
<gene>
    <name evidence="1" type="ORF">LOD99_11438</name>
</gene>
<accession>A0AAV7K1R0</accession>
<sequence>MNNPNTQIQSVSIHDPIIPHSQNIFANESDCDSDHGDSVFEATLVPSREDCSSSITSPSTIPQVSSDSTSLQIIDMEKLTAEFHTFMITKGGGGRRNTPVKGDISSFRCLAKEVGWEISGIIMSE</sequence>
<organism evidence="1 2">
    <name type="scientific">Oopsacas minuta</name>
    <dbReference type="NCBI Taxonomy" id="111878"/>
    <lineage>
        <taxon>Eukaryota</taxon>
        <taxon>Metazoa</taxon>
        <taxon>Porifera</taxon>
        <taxon>Hexactinellida</taxon>
        <taxon>Hexasterophora</taxon>
        <taxon>Lyssacinosida</taxon>
        <taxon>Leucopsacidae</taxon>
        <taxon>Oopsacas</taxon>
    </lineage>
</organism>
<dbReference type="EMBL" id="JAKMXF010000211">
    <property type="protein sequence ID" value="KAI6654990.1"/>
    <property type="molecule type" value="Genomic_DNA"/>
</dbReference>
<comment type="caution">
    <text evidence="1">The sequence shown here is derived from an EMBL/GenBank/DDBJ whole genome shotgun (WGS) entry which is preliminary data.</text>
</comment>
<evidence type="ECO:0000313" key="2">
    <source>
        <dbReference type="Proteomes" id="UP001165289"/>
    </source>
</evidence>
<reference evidence="1 2" key="1">
    <citation type="journal article" date="2023" name="BMC Biol.">
        <title>The compact genome of the sponge Oopsacas minuta (Hexactinellida) is lacking key metazoan core genes.</title>
        <authorList>
            <person name="Santini S."/>
            <person name="Schenkelaars Q."/>
            <person name="Jourda C."/>
            <person name="Duchesne M."/>
            <person name="Belahbib H."/>
            <person name="Rocher C."/>
            <person name="Selva M."/>
            <person name="Riesgo A."/>
            <person name="Vervoort M."/>
            <person name="Leys S.P."/>
            <person name="Kodjabachian L."/>
            <person name="Le Bivic A."/>
            <person name="Borchiellini C."/>
            <person name="Claverie J.M."/>
            <person name="Renard E."/>
        </authorList>
    </citation>
    <scope>NUCLEOTIDE SEQUENCE [LARGE SCALE GENOMIC DNA]</scope>
    <source>
        <strain evidence="1">SPO-2</strain>
    </source>
</reference>
<name>A0AAV7K1R0_9METZ</name>
<dbReference type="AlphaFoldDB" id="A0AAV7K1R0"/>
<dbReference type="Proteomes" id="UP001165289">
    <property type="component" value="Unassembled WGS sequence"/>
</dbReference>